<dbReference type="HOGENOM" id="CLU_147970_2_1_9"/>
<dbReference type="GeneID" id="78413222"/>
<dbReference type="SUPFAM" id="SSF64376">
    <property type="entry name" value="YlxR-like"/>
    <property type="match status" value="1"/>
</dbReference>
<dbReference type="Gene3D" id="3.30.1230.10">
    <property type="entry name" value="YlxR-like"/>
    <property type="match status" value="1"/>
</dbReference>
<dbReference type="InterPro" id="IPR037465">
    <property type="entry name" value="YlxR"/>
</dbReference>
<dbReference type="InterPro" id="IPR035931">
    <property type="entry name" value="YlxR-like_sf"/>
</dbReference>
<feature type="domain" description="YlxR" evidence="1">
    <location>
        <begin position="9"/>
        <end position="81"/>
    </location>
</feature>
<dbReference type="STRING" id="638301.HMPREF0444_0446"/>
<dbReference type="eggNOG" id="COG2740">
    <property type="taxonomic scope" value="Bacteria"/>
</dbReference>
<name>C8NEV1_9LACT</name>
<organism evidence="2 3">
    <name type="scientific">Granulicatella adiacens ATCC 49175</name>
    <dbReference type="NCBI Taxonomy" id="638301"/>
    <lineage>
        <taxon>Bacteria</taxon>
        <taxon>Bacillati</taxon>
        <taxon>Bacillota</taxon>
        <taxon>Bacilli</taxon>
        <taxon>Lactobacillales</taxon>
        <taxon>Carnobacteriaceae</taxon>
        <taxon>Granulicatella</taxon>
    </lineage>
</organism>
<dbReference type="AlphaFoldDB" id="C8NEV1"/>
<dbReference type="EMBL" id="ACKZ01000011">
    <property type="protein sequence ID" value="EEW37805.1"/>
    <property type="molecule type" value="Genomic_DNA"/>
</dbReference>
<evidence type="ECO:0000259" key="1">
    <source>
        <dbReference type="Pfam" id="PF04296"/>
    </source>
</evidence>
<dbReference type="Pfam" id="PF04296">
    <property type="entry name" value="YlxR"/>
    <property type="match status" value="1"/>
</dbReference>
<gene>
    <name evidence="2" type="ORF">HMPREF0444_0446</name>
</gene>
<reference evidence="2 3" key="1">
    <citation type="submission" date="2009-08" db="EMBL/GenBank/DDBJ databases">
        <authorList>
            <person name="Muzny D."/>
            <person name="Qin X."/>
            <person name="Deng J."/>
            <person name="Jiang H."/>
            <person name="Liu Y."/>
            <person name="Qu J."/>
            <person name="Song X.-Z."/>
            <person name="Zhang L."/>
            <person name="Thornton R."/>
            <person name="Coyle M."/>
            <person name="Francisco L."/>
            <person name="Jackson L."/>
            <person name="Javaid M."/>
            <person name="Korchina V."/>
            <person name="Kovar C."/>
            <person name="Mata R."/>
            <person name="Mathew T."/>
            <person name="Ngo R."/>
            <person name="Nguyen L."/>
            <person name="Nguyen N."/>
            <person name="Okwuonu G."/>
            <person name="Ongeri F."/>
            <person name="Pham C."/>
            <person name="Simmons D."/>
            <person name="Wilczek-Boney K."/>
            <person name="Hale W."/>
            <person name="Jakkamsetti A."/>
            <person name="Pham P."/>
            <person name="Ruth R."/>
            <person name="San Lucas F."/>
            <person name="Warren J."/>
            <person name="Zhang J."/>
            <person name="Zhao Z."/>
            <person name="Zhou C."/>
            <person name="Zhu D."/>
            <person name="Lee S."/>
            <person name="Bess C."/>
            <person name="Blankenburg K."/>
            <person name="Forbes L."/>
            <person name="Fu Q."/>
            <person name="Gubbala S."/>
            <person name="Hirani K."/>
            <person name="Jayaseelan J.C."/>
            <person name="Lara F."/>
            <person name="Munidasa M."/>
            <person name="Palculict T."/>
            <person name="Patil S."/>
            <person name="Pu L.-L."/>
            <person name="Saada N."/>
            <person name="Tang L."/>
            <person name="Weissenberger G."/>
            <person name="Zhu Y."/>
            <person name="Hemphill L."/>
            <person name="Shang Y."/>
            <person name="Youmans B."/>
            <person name="Ayvaz T."/>
            <person name="Ross M."/>
            <person name="Santibanez J."/>
            <person name="Aqrawi P."/>
            <person name="Gross S."/>
            <person name="Joshi V."/>
            <person name="Fowler G."/>
            <person name="Nazareth L."/>
            <person name="Reid J."/>
            <person name="Worley K."/>
            <person name="Petrosino J."/>
            <person name="Highlander S."/>
            <person name="Gibbs R."/>
        </authorList>
    </citation>
    <scope>NUCLEOTIDE SEQUENCE [LARGE SCALE GENOMIC DNA]</scope>
    <source>
        <strain evidence="2 3">ATCC 49175</strain>
    </source>
</reference>
<keyword evidence="3" id="KW-1185">Reference proteome</keyword>
<sequence>MKKKKIPMRRCIASGEMMPKKELVRIVRNAEAVAQIDPTGKVNGRGAYITLEPTLVEKAWKNRLFEKQLEIEIPDAFYEELLAYVEHQKARKELFSDGRAR</sequence>
<evidence type="ECO:0000313" key="2">
    <source>
        <dbReference type="EMBL" id="EEW37805.1"/>
    </source>
</evidence>
<dbReference type="NCBIfam" id="NF047356">
    <property type="entry name" value="RNA_bind_RnpM"/>
    <property type="match status" value="1"/>
</dbReference>
<proteinExistence type="predicted"/>
<evidence type="ECO:0000313" key="3">
    <source>
        <dbReference type="Proteomes" id="UP000005926"/>
    </source>
</evidence>
<dbReference type="Proteomes" id="UP000005926">
    <property type="component" value="Unassembled WGS sequence"/>
</dbReference>
<dbReference type="CDD" id="cd00279">
    <property type="entry name" value="YlxR"/>
    <property type="match status" value="1"/>
</dbReference>
<protein>
    <recommendedName>
        <fullName evidence="1">YlxR domain-containing protein</fullName>
    </recommendedName>
</protein>
<accession>C8NEV1</accession>
<dbReference type="RefSeq" id="WP_005605557.1">
    <property type="nucleotide sequence ID" value="NZ_CP102283.1"/>
</dbReference>
<dbReference type="PANTHER" id="PTHR34215:SF1">
    <property type="entry name" value="YLXR DOMAIN-CONTAINING PROTEIN"/>
    <property type="match status" value="1"/>
</dbReference>
<dbReference type="InterPro" id="IPR007393">
    <property type="entry name" value="YlxR_dom"/>
</dbReference>
<dbReference type="PANTHER" id="PTHR34215">
    <property type="entry name" value="BLL0784 PROTEIN"/>
    <property type="match status" value="1"/>
</dbReference>
<comment type="caution">
    <text evidence="2">The sequence shown here is derived from an EMBL/GenBank/DDBJ whole genome shotgun (WGS) entry which is preliminary data.</text>
</comment>